<reference evidence="1" key="1">
    <citation type="submission" date="2020-05" db="EMBL/GenBank/DDBJ databases">
        <title>Large-scale comparative analyses of tick genomes elucidate their genetic diversity and vector capacities.</title>
        <authorList>
            <person name="Jia N."/>
            <person name="Wang J."/>
            <person name="Shi W."/>
            <person name="Du L."/>
            <person name="Sun Y."/>
            <person name="Zhan W."/>
            <person name="Jiang J."/>
            <person name="Wang Q."/>
            <person name="Zhang B."/>
            <person name="Ji P."/>
            <person name="Sakyi L.B."/>
            <person name="Cui X."/>
            <person name="Yuan T."/>
            <person name="Jiang B."/>
            <person name="Yang W."/>
            <person name="Lam T.T.-Y."/>
            <person name="Chang Q."/>
            <person name="Ding S."/>
            <person name="Wang X."/>
            <person name="Zhu J."/>
            <person name="Ruan X."/>
            <person name="Zhao L."/>
            <person name="Wei J."/>
            <person name="Que T."/>
            <person name="Du C."/>
            <person name="Cheng J."/>
            <person name="Dai P."/>
            <person name="Han X."/>
            <person name="Huang E."/>
            <person name="Gao Y."/>
            <person name="Liu J."/>
            <person name="Shao H."/>
            <person name="Ye R."/>
            <person name="Li L."/>
            <person name="Wei W."/>
            <person name="Wang X."/>
            <person name="Wang C."/>
            <person name="Yang T."/>
            <person name="Huo Q."/>
            <person name="Li W."/>
            <person name="Guo W."/>
            <person name="Chen H."/>
            <person name="Zhou L."/>
            <person name="Ni X."/>
            <person name="Tian J."/>
            <person name="Zhou Y."/>
            <person name="Sheng Y."/>
            <person name="Liu T."/>
            <person name="Pan Y."/>
            <person name="Xia L."/>
            <person name="Li J."/>
            <person name="Zhao F."/>
            <person name="Cao W."/>
        </authorList>
    </citation>
    <scope>NUCLEOTIDE SEQUENCE</scope>
    <source>
        <strain evidence="1">Hyas-2018</strain>
    </source>
</reference>
<accession>A0ACB7SW12</accession>
<dbReference type="Proteomes" id="UP000821845">
    <property type="component" value="Chromosome 2"/>
</dbReference>
<proteinExistence type="predicted"/>
<dbReference type="EMBL" id="CM023482">
    <property type="protein sequence ID" value="KAH6938903.1"/>
    <property type="molecule type" value="Genomic_DNA"/>
</dbReference>
<gene>
    <name evidence="1" type="ORF">HPB50_014690</name>
</gene>
<protein>
    <submittedName>
        <fullName evidence="1">Uncharacterized protein</fullName>
    </submittedName>
</protein>
<evidence type="ECO:0000313" key="1">
    <source>
        <dbReference type="EMBL" id="KAH6938903.1"/>
    </source>
</evidence>
<name>A0ACB7SW12_HYAAI</name>
<evidence type="ECO:0000313" key="2">
    <source>
        <dbReference type="Proteomes" id="UP000821845"/>
    </source>
</evidence>
<organism evidence="1 2">
    <name type="scientific">Hyalomma asiaticum</name>
    <name type="common">Tick</name>
    <dbReference type="NCBI Taxonomy" id="266040"/>
    <lineage>
        <taxon>Eukaryota</taxon>
        <taxon>Metazoa</taxon>
        <taxon>Ecdysozoa</taxon>
        <taxon>Arthropoda</taxon>
        <taxon>Chelicerata</taxon>
        <taxon>Arachnida</taxon>
        <taxon>Acari</taxon>
        <taxon>Parasitiformes</taxon>
        <taxon>Ixodida</taxon>
        <taxon>Ixodoidea</taxon>
        <taxon>Ixodidae</taxon>
        <taxon>Hyalomminae</taxon>
        <taxon>Hyalomma</taxon>
    </lineage>
</organism>
<sequence>MQLLFVSSLFAEATWRTTGVPGAEPALVTTRGPPRQRRRCSTPGTLRGCDVSPGVRRLSRHARHGVERRFQFVTTSGSSGWRPVARHRRLEHTWRHSATANSVNGADLAHMAADGCLPCCMAAGFSPANEGRE</sequence>
<comment type="caution">
    <text evidence="1">The sequence shown here is derived from an EMBL/GenBank/DDBJ whole genome shotgun (WGS) entry which is preliminary data.</text>
</comment>
<keyword evidence="2" id="KW-1185">Reference proteome</keyword>